<evidence type="ECO:0000256" key="8">
    <source>
        <dbReference type="ARBA" id="ARBA00023136"/>
    </source>
</evidence>
<dbReference type="EMBL" id="OC916020">
    <property type="protein sequence ID" value="CAD7642829.1"/>
    <property type="molecule type" value="Genomic_DNA"/>
</dbReference>
<dbReference type="SMART" id="SM00752">
    <property type="entry name" value="HTTM"/>
    <property type="match status" value="1"/>
</dbReference>
<evidence type="ECO:0000256" key="2">
    <source>
        <dbReference type="ARBA" id="ARBA00012248"/>
    </source>
</evidence>
<dbReference type="GO" id="GO:0019842">
    <property type="term" value="F:vitamin binding"/>
    <property type="evidence" value="ECO:0007669"/>
    <property type="project" value="TreeGrafter"/>
</dbReference>
<dbReference type="AlphaFoldDB" id="A0A7R9LKX2"/>
<feature type="transmembrane region" description="Helical" evidence="15">
    <location>
        <begin position="121"/>
        <end position="138"/>
    </location>
</feature>
<evidence type="ECO:0000256" key="1">
    <source>
        <dbReference type="ARBA" id="ARBA00004477"/>
    </source>
</evidence>
<evidence type="ECO:0000256" key="15">
    <source>
        <dbReference type="SAM" id="Phobius"/>
    </source>
</evidence>
<keyword evidence="8 15" id="KW-0472">Membrane</keyword>
<comment type="catalytic activity">
    <reaction evidence="14">
        <text>4-carboxy-L-glutamyl-[protein] + 2,3-epoxyphylloquinone + H2O + H(+) = phylloquinol + L-glutamyl-[protein] + CO2 + O2</text>
        <dbReference type="Rhea" id="RHEA:45140"/>
        <dbReference type="Rhea" id="RHEA-COMP:10208"/>
        <dbReference type="Rhea" id="RHEA-COMP:11094"/>
        <dbReference type="ChEBI" id="CHEBI:15377"/>
        <dbReference type="ChEBI" id="CHEBI:15378"/>
        <dbReference type="ChEBI" id="CHEBI:15379"/>
        <dbReference type="ChEBI" id="CHEBI:15759"/>
        <dbReference type="ChEBI" id="CHEBI:16526"/>
        <dbReference type="ChEBI" id="CHEBI:28433"/>
        <dbReference type="ChEBI" id="CHEBI:29973"/>
        <dbReference type="ChEBI" id="CHEBI:84990"/>
        <dbReference type="EC" id="4.1.1.90"/>
    </reaction>
    <physiologicalReaction direction="right-to-left" evidence="14">
        <dbReference type="Rhea" id="RHEA:45142"/>
    </physiologicalReaction>
</comment>
<evidence type="ECO:0000256" key="14">
    <source>
        <dbReference type="ARBA" id="ARBA00048415"/>
    </source>
</evidence>
<dbReference type="InterPro" id="IPR011020">
    <property type="entry name" value="HTTM-like"/>
</dbReference>
<name>A0A7R9LKX2_9ACAR</name>
<evidence type="ECO:0000256" key="7">
    <source>
        <dbReference type="ARBA" id="ARBA00022990"/>
    </source>
</evidence>
<evidence type="ECO:0000313" key="17">
    <source>
        <dbReference type="EMBL" id="CAD7642829.1"/>
    </source>
</evidence>
<evidence type="ECO:0000256" key="10">
    <source>
        <dbReference type="ARBA" id="ARBA00023239"/>
    </source>
</evidence>
<sequence>MVFQLNQRLFKLFEVLLHECDASGLAVTRIIVGALLLIDIVFERGLSRADTIWSDPNECRFPLFDVLQVLPLRYMYTIYAIMFIGNVGIILGFKYKISCILYLTSYWYLFLLDKSRWNNHSYLFGLLVTLLSITDANYEWSIDNCRGIQSLRHRRVPFWQYFLIRSQVFLVYFIAGLKKFDTDWLNGYSMNNLSEHWVFSPFKLLLSNESIDFYVVHLGGFMFDLTIGFFLVWNKSRFFAYFFCLLFNSMNSRIFSIGMFPYMMISVMPVFSAYDWPKQVINLLKSKCLPSIQTVPKKRQNKLKNDKTKKDNEKRKKLSTKEKITLTSIFIYLLTQLFLPHSHWITKGYNTWTNGLYGYSWDMMVHNWKHIHTRVTVVDKSMRKFYLNPQTWTKSMRWSHHSDMVKQYAMCAQKRLIRDFNITEPSIYIDSWISLNGRFAQRVYDPRVNLVTAEWSAFKRPDWVLPILSDLTDWRQTLKQYEDNIYQQNDYNSVIFIADFPGLTLSNYIDSHFPNTSLTVLKGWLKIEMVGTGHMMYTRFMSAGDHLTLPVNTFHRLTPIRAEAAAYMYVYANTSHQMLNDVKTSAHDIQDFAVITDADRSPWIRRYL</sequence>
<dbReference type="InterPro" id="IPR053934">
    <property type="entry name" value="HTTM_dom"/>
</dbReference>
<feature type="domain" description="HTTM-like" evidence="16">
    <location>
        <begin position="17"/>
        <end position="276"/>
    </location>
</feature>
<dbReference type="Proteomes" id="UP000728032">
    <property type="component" value="Unassembled WGS sequence"/>
</dbReference>
<feature type="transmembrane region" description="Helical" evidence="15">
    <location>
        <begin position="158"/>
        <end position="175"/>
    </location>
</feature>
<dbReference type="OrthoDB" id="206689at2759"/>
<keyword evidence="9" id="KW-1015">Disulfide bond</keyword>
<feature type="transmembrane region" description="Helical" evidence="15">
    <location>
        <begin position="76"/>
        <end position="109"/>
    </location>
</feature>
<dbReference type="InterPro" id="IPR011051">
    <property type="entry name" value="RmlC_Cupin_sf"/>
</dbReference>
<evidence type="ECO:0000256" key="4">
    <source>
        <dbReference type="ARBA" id="ARBA00022692"/>
    </source>
</evidence>
<dbReference type="InterPro" id="IPR007782">
    <property type="entry name" value="VKG_COase"/>
</dbReference>
<protein>
    <recommendedName>
        <fullName evidence="3">Vitamin K-dependent gamma-carboxylase</fullName>
        <ecNumber evidence="2">4.1.1.90</ecNumber>
    </recommendedName>
    <alternativeName>
        <fullName evidence="11">Gamma-glutamyl carboxylase</fullName>
    </alternativeName>
    <alternativeName>
        <fullName evidence="12">Peptidyl-glutamate 4-carboxylase</fullName>
    </alternativeName>
    <alternativeName>
        <fullName evidence="13">Vitamin K gamma glutamyl carboxylase</fullName>
    </alternativeName>
</protein>
<evidence type="ECO:0000256" key="3">
    <source>
        <dbReference type="ARBA" id="ARBA00017054"/>
    </source>
</evidence>
<dbReference type="EMBL" id="CAJPVJ010001195">
    <property type="protein sequence ID" value="CAG2164246.1"/>
    <property type="molecule type" value="Genomic_DNA"/>
</dbReference>
<evidence type="ECO:0000256" key="6">
    <source>
        <dbReference type="ARBA" id="ARBA00022989"/>
    </source>
</evidence>
<dbReference type="GO" id="GO:0005789">
    <property type="term" value="C:endoplasmic reticulum membrane"/>
    <property type="evidence" value="ECO:0007669"/>
    <property type="project" value="UniProtKB-SubCell"/>
</dbReference>
<dbReference type="EC" id="4.1.1.90" evidence="2"/>
<keyword evidence="10" id="KW-0456">Lyase</keyword>
<dbReference type="PANTHER" id="PTHR12639">
    <property type="entry name" value="VITAMIN K-DEPENDENT GAMMA-CARBOXYLASE"/>
    <property type="match status" value="1"/>
</dbReference>
<accession>A0A7R9LKX2</accession>
<dbReference type="GO" id="GO:0008488">
    <property type="term" value="F:gamma-glutamyl carboxylase activity"/>
    <property type="evidence" value="ECO:0007669"/>
    <property type="project" value="UniProtKB-EC"/>
</dbReference>
<evidence type="ECO:0000259" key="16">
    <source>
        <dbReference type="SMART" id="SM00752"/>
    </source>
</evidence>
<proteinExistence type="predicted"/>
<evidence type="ECO:0000256" key="11">
    <source>
        <dbReference type="ARBA" id="ARBA00030083"/>
    </source>
</evidence>
<keyword evidence="6 15" id="KW-1133">Transmembrane helix</keyword>
<keyword evidence="7" id="KW-0007">Acetylation</keyword>
<dbReference type="InterPro" id="IPR053935">
    <property type="entry name" value="VKGC_lumenal_dom"/>
</dbReference>
<evidence type="ECO:0000256" key="12">
    <source>
        <dbReference type="ARBA" id="ARBA00030249"/>
    </source>
</evidence>
<evidence type="ECO:0000256" key="9">
    <source>
        <dbReference type="ARBA" id="ARBA00023157"/>
    </source>
</evidence>
<keyword evidence="5" id="KW-0256">Endoplasmic reticulum</keyword>
<dbReference type="Pfam" id="PF22777">
    <property type="entry name" value="VKGC_lumenal_dom"/>
    <property type="match status" value="1"/>
</dbReference>
<comment type="subcellular location">
    <subcellularLocation>
        <location evidence="1">Endoplasmic reticulum membrane</location>
        <topology evidence="1">Multi-pass membrane protein</topology>
    </subcellularLocation>
</comment>
<dbReference type="SUPFAM" id="SSF51182">
    <property type="entry name" value="RmlC-like cupins"/>
    <property type="match status" value="1"/>
</dbReference>
<dbReference type="PANTHER" id="PTHR12639:SF6">
    <property type="entry name" value="VITAMIN K-DEPENDENT GAMMA-CARBOXYLASE"/>
    <property type="match status" value="1"/>
</dbReference>
<gene>
    <name evidence="17" type="ORF">ONB1V03_LOCUS3804</name>
</gene>
<keyword evidence="4 15" id="KW-0812">Transmembrane</keyword>
<reference evidence="17" key="1">
    <citation type="submission" date="2020-11" db="EMBL/GenBank/DDBJ databases">
        <authorList>
            <person name="Tran Van P."/>
        </authorList>
    </citation>
    <scope>NUCLEOTIDE SEQUENCE</scope>
</reference>
<dbReference type="Pfam" id="PF05090">
    <property type="entry name" value="HTTM"/>
    <property type="match status" value="1"/>
</dbReference>
<evidence type="ECO:0000256" key="13">
    <source>
        <dbReference type="ARBA" id="ARBA00032107"/>
    </source>
</evidence>
<organism evidence="17">
    <name type="scientific">Oppiella nova</name>
    <dbReference type="NCBI Taxonomy" id="334625"/>
    <lineage>
        <taxon>Eukaryota</taxon>
        <taxon>Metazoa</taxon>
        <taxon>Ecdysozoa</taxon>
        <taxon>Arthropoda</taxon>
        <taxon>Chelicerata</taxon>
        <taxon>Arachnida</taxon>
        <taxon>Acari</taxon>
        <taxon>Acariformes</taxon>
        <taxon>Sarcoptiformes</taxon>
        <taxon>Oribatida</taxon>
        <taxon>Brachypylina</taxon>
        <taxon>Oppioidea</taxon>
        <taxon>Oppiidae</taxon>
        <taxon>Oppiella</taxon>
    </lineage>
</organism>
<evidence type="ECO:0000256" key="5">
    <source>
        <dbReference type="ARBA" id="ARBA00022824"/>
    </source>
</evidence>
<feature type="transmembrane region" description="Helical" evidence="15">
    <location>
        <begin position="254"/>
        <end position="274"/>
    </location>
</feature>
<evidence type="ECO:0000313" key="18">
    <source>
        <dbReference type="Proteomes" id="UP000728032"/>
    </source>
</evidence>
<feature type="transmembrane region" description="Helical" evidence="15">
    <location>
        <begin position="213"/>
        <end position="233"/>
    </location>
</feature>
<keyword evidence="18" id="KW-1185">Reference proteome</keyword>